<keyword evidence="8 16" id="KW-0812">Transmembrane</keyword>
<dbReference type="RefSeq" id="XP_023567676.1">
    <property type="nucleotide sequence ID" value="XM_023711908.1"/>
</dbReference>
<keyword evidence="13 16" id="KW-0472">Membrane</keyword>
<keyword evidence="6" id="KW-0813">Transport</keyword>
<keyword evidence="10" id="KW-0249">Electron transport</keyword>
<dbReference type="InterPro" id="IPR017384">
    <property type="entry name" value="NADH_Ub_cplx-1_asu_su-1"/>
</dbReference>
<keyword evidence="9" id="KW-0999">Mitochondrion inner membrane</keyword>
<evidence type="ECO:0000256" key="15">
    <source>
        <dbReference type="ARBA" id="ARBA00033255"/>
    </source>
</evidence>
<comment type="subunit">
    <text evidence="4">Complex I is composed of 45 different subunits.</text>
</comment>
<dbReference type="Pfam" id="PF15879">
    <property type="entry name" value="MWFE"/>
    <property type="match status" value="1"/>
</dbReference>
<evidence type="ECO:0000256" key="13">
    <source>
        <dbReference type="ARBA" id="ARBA00023136"/>
    </source>
</evidence>
<comment type="function">
    <text evidence="1">Accessory subunit of the mitochondrial membrane respiratory chain NADH dehydrogenase (Complex I), that is believed not to be involved in catalysis. Complex I functions in the transfer of electrons from NADH to the respiratory chain. The immediate electron acceptor for the enzyme is believed to be ubiquinone.</text>
</comment>
<protein>
    <recommendedName>
        <fullName evidence="5">NADH dehydrogenase [ubiquinone] 1 alpha subcomplex subunit 1</fullName>
    </recommendedName>
    <alternativeName>
        <fullName evidence="15">Complex I-MWFE</fullName>
    </alternativeName>
    <alternativeName>
        <fullName evidence="14">NADH-ubiquinone oxidoreductase MWFE subunit</fullName>
    </alternativeName>
</protein>
<evidence type="ECO:0000256" key="1">
    <source>
        <dbReference type="ARBA" id="ARBA00003195"/>
    </source>
</evidence>
<evidence type="ECO:0000256" key="14">
    <source>
        <dbReference type="ARBA" id="ARBA00029847"/>
    </source>
</evidence>
<keyword evidence="17" id="KW-1185">Reference proteome</keyword>
<dbReference type="OrthoDB" id="1920692at2759"/>
<gene>
    <name evidence="18" type="primary">LOC111815841</name>
</gene>
<organism evidence="17 18">
    <name type="scientific">Octodon degus</name>
    <name type="common">Degu</name>
    <name type="synonym">Sciurus degus</name>
    <dbReference type="NCBI Taxonomy" id="10160"/>
    <lineage>
        <taxon>Eukaryota</taxon>
        <taxon>Metazoa</taxon>
        <taxon>Chordata</taxon>
        <taxon>Craniata</taxon>
        <taxon>Vertebrata</taxon>
        <taxon>Euteleostomi</taxon>
        <taxon>Mammalia</taxon>
        <taxon>Eutheria</taxon>
        <taxon>Euarchontoglires</taxon>
        <taxon>Glires</taxon>
        <taxon>Rodentia</taxon>
        <taxon>Hystricomorpha</taxon>
        <taxon>Octodontidae</taxon>
        <taxon>Octodon</taxon>
    </lineage>
</organism>
<dbReference type="GeneID" id="111815841"/>
<dbReference type="AlphaFoldDB" id="A0A6P6E5Z9"/>
<evidence type="ECO:0000256" key="9">
    <source>
        <dbReference type="ARBA" id="ARBA00022792"/>
    </source>
</evidence>
<evidence type="ECO:0000256" key="16">
    <source>
        <dbReference type="SAM" id="Phobius"/>
    </source>
</evidence>
<evidence type="ECO:0000256" key="8">
    <source>
        <dbReference type="ARBA" id="ARBA00022692"/>
    </source>
</evidence>
<feature type="transmembrane region" description="Helical" evidence="16">
    <location>
        <begin position="20"/>
        <end position="42"/>
    </location>
</feature>
<evidence type="ECO:0000256" key="6">
    <source>
        <dbReference type="ARBA" id="ARBA00022448"/>
    </source>
</evidence>
<evidence type="ECO:0000313" key="18">
    <source>
        <dbReference type="RefSeq" id="XP_023567676.1"/>
    </source>
</evidence>
<evidence type="ECO:0000256" key="4">
    <source>
        <dbReference type="ARBA" id="ARBA00011533"/>
    </source>
</evidence>
<evidence type="ECO:0000313" key="17">
    <source>
        <dbReference type="Proteomes" id="UP000515203"/>
    </source>
</evidence>
<keyword evidence="11 16" id="KW-1133">Transmembrane helix</keyword>
<keyword evidence="12" id="KW-0496">Mitochondrion</keyword>
<dbReference type="PANTHER" id="PTHR17098:SF2">
    <property type="entry name" value="NADH DEHYDROGENASE [UBIQUINONE] 1 ALPHA SUBCOMPLEX SUBUNIT 1"/>
    <property type="match status" value="1"/>
</dbReference>
<reference evidence="18" key="1">
    <citation type="submission" date="2025-08" db="UniProtKB">
        <authorList>
            <consortium name="RefSeq"/>
        </authorList>
    </citation>
    <scope>IDENTIFICATION</scope>
</reference>
<evidence type="ECO:0000256" key="7">
    <source>
        <dbReference type="ARBA" id="ARBA00022660"/>
    </source>
</evidence>
<evidence type="ECO:0000256" key="2">
    <source>
        <dbReference type="ARBA" id="ARBA00004298"/>
    </source>
</evidence>
<comment type="similarity">
    <text evidence="3">Belongs to the complex I NDUFA1 subunit family.</text>
</comment>
<comment type="subcellular location">
    <subcellularLocation>
        <location evidence="2">Mitochondrion inner membrane</location>
        <topology evidence="2">Single-pass membrane protein</topology>
        <orientation evidence="2">Matrix side</orientation>
    </subcellularLocation>
</comment>
<name>A0A6P6E5Z9_OCTDE</name>
<evidence type="ECO:0000256" key="10">
    <source>
        <dbReference type="ARBA" id="ARBA00022982"/>
    </source>
</evidence>
<evidence type="ECO:0000256" key="12">
    <source>
        <dbReference type="ARBA" id="ARBA00023128"/>
    </source>
</evidence>
<dbReference type="GO" id="GO:0005743">
    <property type="term" value="C:mitochondrial inner membrane"/>
    <property type="evidence" value="ECO:0007669"/>
    <property type="project" value="UniProtKB-SubCell"/>
</dbReference>
<evidence type="ECO:0000256" key="11">
    <source>
        <dbReference type="ARBA" id="ARBA00022989"/>
    </source>
</evidence>
<accession>A0A6P6E5Z9</accession>
<sequence>MAVRPERGPRSSEEGAWFEILPGAAIMGMCLVILRVATVYIHQFSNSSKEKRIAHFPYLWSSMERDRHISGVSHYYVSKGLENID</sequence>
<dbReference type="PANTHER" id="PTHR17098">
    <property type="entry name" value="NADH-UBIQUINONE OXIDOREDUCTASE MWFE SUBUNIT"/>
    <property type="match status" value="1"/>
</dbReference>
<proteinExistence type="inferred from homology"/>
<evidence type="ECO:0000256" key="5">
    <source>
        <dbReference type="ARBA" id="ARBA00016392"/>
    </source>
</evidence>
<keyword evidence="7" id="KW-0679">Respiratory chain</keyword>
<dbReference type="InParanoid" id="A0A6P6E5Z9"/>
<evidence type="ECO:0000256" key="3">
    <source>
        <dbReference type="ARBA" id="ARBA00009960"/>
    </source>
</evidence>
<dbReference type="Proteomes" id="UP000515203">
    <property type="component" value="Unplaced"/>
</dbReference>